<dbReference type="InterPro" id="IPR051080">
    <property type="entry name" value="Nematode_rcpt-like_serp_alpha"/>
</dbReference>
<evidence type="ECO:0000256" key="1">
    <source>
        <dbReference type="ARBA" id="ARBA00004141"/>
    </source>
</evidence>
<comment type="similarity">
    <text evidence="5">Belongs to the nematode receptor-like protein sra family.</text>
</comment>
<dbReference type="OrthoDB" id="5820030at2759"/>
<sequence length="145" mass="16146">MMNCTLAHQLVTNPVFLTGVASQAIASLFSAVISVFVTKQCGHLYFHSNCKILIVAMLLLYIAHSISMAILQTTQFIRYLTFSNPCEVGLPSVTCICLRLPATVCMISIPSLLFAILVERTVALWKRRNYDTYGPRIGYFFTAIC</sequence>
<evidence type="ECO:0000256" key="2">
    <source>
        <dbReference type="ARBA" id="ARBA00022692"/>
    </source>
</evidence>
<dbReference type="Proteomes" id="UP000252519">
    <property type="component" value="Unassembled WGS sequence"/>
</dbReference>
<name>A0A368G8C6_ANCCA</name>
<evidence type="ECO:0000256" key="5">
    <source>
        <dbReference type="ARBA" id="ARBA00037994"/>
    </source>
</evidence>
<feature type="non-terminal residue" evidence="7">
    <location>
        <position position="145"/>
    </location>
</feature>
<accession>A0A368G8C6</accession>
<feature type="transmembrane region" description="Helical" evidence="6">
    <location>
        <begin position="91"/>
        <end position="118"/>
    </location>
</feature>
<evidence type="ECO:0000256" key="3">
    <source>
        <dbReference type="ARBA" id="ARBA00022989"/>
    </source>
</evidence>
<dbReference type="GO" id="GO:0016020">
    <property type="term" value="C:membrane"/>
    <property type="evidence" value="ECO:0007669"/>
    <property type="project" value="UniProtKB-SubCell"/>
</dbReference>
<dbReference type="InterPro" id="IPR019408">
    <property type="entry name" value="7TM_GPCR_serpentine_rcpt_Srab"/>
</dbReference>
<evidence type="ECO:0000256" key="6">
    <source>
        <dbReference type="SAM" id="Phobius"/>
    </source>
</evidence>
<reference evidence="7 8" key="1">
    <citation type="submission" date="2014-10" db="EMBL/GenBank/DDBJ databases">
        <title>Draft genome of the hookworm Ancylostoma caninum.</title>
        <authorList>
            <person name="Mitreva M."/>
        </authorList>
    </citation>
    <scope>NUCLEOTIDE SEQUENCE [LARGE SCALE GENOMIC DNA]</scope>
    <source>
        <strain evidence="7 8">Baltimore</strain>
    </source>
</reference>
<feature type="transmembrane region" description="Helical" evidence="6">
    <location>
        <begin position="15"/>
        <end position="38"/>
    </location>
</feature>
<comment type="caution">
    <text evidence="7">The sequence shown here is derived from an EMBL/GenBank/DDBJ whole genome shotgun (WGS) entry which is preliminary data.</text>
</comment>
<dbReference type="PANTHER" id="PTHR31357:SF5">
    <property type="entry name" value="SERPENTINE RECEPTOR CLASS ALPHA-1-RELATED"/>
    <property type="match status" value="1"/>
</dbReference>
<keyword evidence="2 6" id="KW-0812">Transmembrane</keyword>
<gene>
    <name evidence="7" type="ORF">ANCCAN_13431</name>
</gene>
<dbReference type="EMBL" id="JOJR01000276">
    <property type="protein sequence ID" value="RCN40612.1"/>
    <property type="molecule type" value="Genomic_DNA"/>
</dbReference>
<dbReference type="PANTHER" id="PTHR31357">
    <property type="entry name" value="SERPENTINE RECEPTOR CLASS ALPHA-10"/>
    <property type="match status" value="1"/>
</dbReference>
<keyword evidence="4 6" id="KW-0472">Membrane</keyword>
<proteinExistence type="inferred from homology"/>
<evidence type="ECO:0000256" key="4">
    <source>
        <dbReference type="ARBA" id="ARBA00023136"/>
    </source>
</evidence>
<protein>
    <submittedName>
        <fullName evidence="7">Uncharacterized protein</fullName>
    </submittedName>
</protein>
<dbReference type="AlphaFoldDB" id="A0A368G8C6"/>
<dbReference type="GO" id="GO:0004984">
    <property type="term" value="F:olfactory receptor activity"/>
    <property type="evidence" value="ECO:0007669"/>
    <property type="project" value="TreeGrafter"/>
</dbReference>
<keyword evidence="3 6" id="KW-1133">Transmembrane helix</keyword>
<feature type="transmembrane region" description="Helical" evidence="6">
    <location>
        <begin position="50"/>
        <end position="71"/>
    </location>
</feature>
<dbReference type="Pfam" id="PF10292">
    <property type="entry name" value="7TM_GPCR_Srab"/>
    <property type="match status" value="1"/>
</dbReference>
<comment type="subcellular location">
    <subcellularLocation>
        <location evidence="1">Membrane</location>
        <topology evidence="1">Multi-pass membrane protein</topology>
    </subcellularLocation>
</comment>
<keyword evidence="8" id="KW-1185">Reference proteome</keyword>
<organism evidence="7 8">
    <name type="scientific">Ancylostoma caninum</name>
    <name type="common">Dog hookworm</name>
    <dbReference type="NCBI Taxonomy" id="29170"/>
    <lineage>
        <taxon>Eukaryota</taxon>
        <taxon>Metazoa</taxon>
        <taxon>Ecdysozoa</taxon>
        <taxon>Nematoda</taxon>
        <taxon>Chromadorea</taxon>
        <taxon>Rhabditida</taxon>
        <taxon>Rhabditina</taxon>
        <taxon>Rhabditomorpha</taxon>
        <taxon>Strongyloidea</taxon>
        <taxon>Ancylostomatidae</taxon>
        <taxon>Ancylostomatinae</taxon>
        <taxon>Ancylostoma</taxon>
    </lineage>
</organism>
<evidence type="ECO:0000313" key="7">
    <source>
        <dbReference type="EMBL" id="RCN40612.1"/>
    </source>
</evidence>
<evidence type="ECO:0000313" key="8">
    <source>
        <dbReference type="Proteomes" id="UP000252519"/>
    </source>
</evidence>